<name>A0A6B7ZEX0_9CAUD</name>
<accession>A0A6B7ZEX0</accession>
<sequence length="139" mass="16283">MQHYFMSYGILVNFGEDHFIHQAAIFHNSTITTDEMDLGFNLNTNRVSPMEVEHQIKEISEVVGDRKRSSIFDPESCVRNLDNLNWAGFTYIHKEHDQDQPVIMFINDDKYVDLSKWKEISTERALATINKFAEPKEEE</sequence>
<evidence type="ECO:0000313" key="1">
    <source>
        <dbReference type="EMBL" id="QGH72040.1"/>
    </source>
</evidence>
<protein>
    <submittedName>
        <fullName evidence="1">Uncharacterized protein</fullName>
    </submittedName>
</protein>
<dbReference type="EMBL" id="MN642089">
    <property type="protein sequence ID" value="QGH72040.1"/>
    <property type="molecule type" value="Genomic_DNA"/>
</dbReference>
<dbReference type="Proteomes" id="UP000464669">
    <property type="component" value="Segment"/>
</dbReference>
<keyword evidence="2" id="KW-1185">Reference proteome</keyword>
<organism evidence="1 2">
    <name type="scientific">Klebsiella phage N1M2</name>
    <dbReference type="NCBI Taxonomy" id="2664939"/>
    <lineage>
        <taxon>Viruses</taxon>
        <taxon>Duplodnaviria</taxon>
        <taxon>Heunggongvirae</taxon>
        <taxon>Uroviricota</taxon>
        <taxon>Caudoviricetes</taxon>
        <taxon>Chimalliviridae</taxon>
        <taxon>Nimduovirus</taxon>
        <taxon>Nimduovirus N1M2</taxon>
    </lineage>
</organism>
<reference evidence="1 2" key="1">
    <citation type="submission" date="2019-11" db="EMBL/GenBank/DDBJ databases">
        <authorList>
            <person name="Lewis R."/>
            <person name="Clooney A.G."/>
            <person name="Stockdale S.R."/>
            <person name="Buttimer C."/>
            <person name="Draper L.A."/>
            <person name="Ross R.P."/>
            <person name="Hill C."/>
        </authorList>
    </citation>
    <scope>NUCLEOTIDE SEQUENCE [LARGE SCALE GENOMIC DNA]</scope>
</reference>
<gene>
    <name evidence="1" type="ORF">N1M2_177</name>
</gene>
<proteinExistence type="predicted"/>
<evidence type="ECO:0000313" key="2">
    <source>
        <dbReference type="Proteomes" id="UP000464669"/>
    </source>
</evidence>